<dbReference type="GO" id="GO:0003887">
    <property type="term" value="F:DNA-directed DNA polymerase activity"/>
    <property type="evidence" value="ECO:0007669"/>
    <property type="project" value="UniProtKB-EC"/>
</dbReference>
<reference evidence="7" key="1">
    <citation type="submission" date="2016-06" db="EMBL/GenBank/DDBJ databases">
        <authorList>
            <person name="Rodrigo-Torres L."/>
            <person name="Arahal R.D."/>
            <person name="Lucena T."/>
        </authorList>
    </citation>
    <scope>NUCLEOTIDE SEQUENCE [LARGE SCALE GENOMIC DNA]</scope>
    <source>
        <strain evidence="7">CECT8203</strain>
    </source>
</reference>
<keyword evidence="3" id="KW-0378">Hydrolase</keyword>
<dbReference type="SMART" id="SM00479">
    <property type="entry name" value="EXOIII"/>
    <property type="match status" value="1"/>
</dbReference>
<proteinExistence type="predicted"/>
<dbReference type="InterPro" id="IPR012337">
    <property type="entry name" value="RNaseH-like_sf"/>
</dbReference>
<dbReference type="GO" id="GO:0004527">
    <property type="term" value="F:exonuclease activity"/>
    <property type="evidence" value="ECO:0007669"/>
    <property type="project" value="UniProtKB-KW"/>
</dbReference>
<dbReference type="PROSITE" id="PS51371">
    <property type="entry name" value="CBS"/>
    <property type="match status" value="2"/>
</dbReference>
<dbReference type="SUPFAM" id="SSF54631">
    <property type="entry name" value="CBS-domain pair"/>
    <property type="match status" value="1"/>
</dbReference>
<organism evidence="6 7">
    <name type="scientific">Vibrio thalassae</name>
    <dbReference type="NCBI Taxonomy" id="1243014"/>
    <lineage>
        <taxon>Bacteria</taxon>
        <taxon>Pseudomonadati</taxon>
        <taxon>Pseudomonadota</taxon>
        <taxon>Gammaproteobacteria</taxon>
        <taxon>Vibrionales</taxon>
        <taxon>Vibrionaceae</taxon>
        <taxon>Vibrio</taxon>
    </lineage>
</organism>
<dbReference type="Pfam" id="PF00571">
    <property type="entry name" value="CBS"/>
    <property type="match status" value="2"/>
</dbReference>
<gene>
    <name evidence="6" type="primary">polC_5</name>
    <name evidence="6" type="ORF">VTH8203_03280</name>
</gene>
<dbReference type="GO" id="GO:0008773">
    <property type="term" value="F:[protein-PII] uridylyltransferase activity"/>
    <property type="evidence" value="ECO:0007669"/>
    <property type="project" value="InterPro"/>
</dbReference>
<evidence type="ECO:0000259" key="5">
    <source>
        <dbReference type="PROSITE" id="PS51371"/>
    </source>
</evidence>
<dbReference type="SMART" id="SM00116">
    <property type="entry name" value="CBS"/>
    <property type="match status" value="2"/>
</dbReference>
<evidence type="ECO:0000256" key="3">
    <source>
        <dbReference type="ARBA" id="ARBA00022839"/>
    </source>
</evidence>
<name>A0A240ELQ8_9VIBR</name>
<dbReference type="CDD" id="cd06127">
    <property type="entry name" value="DEDDh"/>
    <property type="match status" value="1"/>
</dbReference>
<dbReference type="PANTHER" id="PTHR48108:SF26">
    <property type="entry name" value="CBS DOMAIN-CONTAINING PROTEIN DDB_G0289609"/>
    <property type="match status" value="1"/>
</dbReference>
<evidence type="ECO:0000313" key="7">
    <source>
        <dbReference type="Proteomes" id="UP000219336"/>
    </source>
</evidence>
<keyword evidence="4" id="KW-0129">CBS domain</keyword>
<evidence type="ECO:0000256" key="4">
    <source>
        <dbReference type="PROSITE-ProRule" id="PRU00703"/>
    </source>
</evidence>
<feature type="domain" description="CBS" evidence="5">
    <location>
        <begin position="110"/>
        <end position="166"/>
    </location>
</feature>
<dbReference type="Proteomes" id="UP000219336">
    <property type="component" value="Unassembled WGS sequence"/>
</dbReference>
<evidence type="ECO:0000256" key="2">
    <source>
        <dbReference type="ARBA" id="ARBA00022737"/>
    </source>
</evidence>
<dbReference type="InterPro" id="IPR013520">
    <property type="entry name" value="Ribonucl_H"/>
</dbReference>
<dbReference type="PANTHER" id="PTHR48108">
    <property type="entry name" value="CBS DOMAIN-CONTAINING PROTEIN CBSX2, CHLOROPLASTIC"/>
    <property type="match status" value="1"/>
</dbReference>
<keyword evidence="1" id="KW-0540">Nuclease</keyword>
<dbReference type="InterPro" id="IPR005105">
    <property type="entry name" value="GlnD_Uridyltrans_N"/>
</dbReference>
<dbReference type="InterPro" id="IPR051462">
    <property type="entry name" value="CBS_domain-containing"/>
</dbReference>
<keyword evidence="7" id="KW-1185">Reference proteome</keyword>
<dbReference type="Gene3D" id="3.30.420.10">
    <property type="entry name" value="Ribonuclease H-like superfamily/Ribonuclease H"/>
    <property type="match status" value="1"/>
</dbReference>
<keyword evidence="2" id="KW-0677">Repeat</keyword>
<dbReference type="SUPFAM" id="SSF53098">
    <property type="entry name" value="Ribonuclease H-like"/>
    <property type="match status" value="1"/>
</dbReference>
<keyword evidence="6" id="KW-0548">Nucleotidyltransferase</keyword>
<dbReference type="Pfam" id="PF03445">
    <property type="entry name" value="DUF294"/>
    <property type="match status" value="1"/>
</dbReference>
<keyword evidence="6" id="KW-0808">Transferase</keyword>
<evidence type="ECO:0000313" key="6">
    <source>
        <dbReference type="EMBL" id="SNX49632.1"/>
    </source>
</evidence>
<keyword evidence="3" id="KW-0269">Exonuclease</keyword>
<dbReference type="InterPro" id="IPR036397">
    <property type="entry name" value="RNaseH_sf"/>
</dbReference>
<dbReference type="GO" id="GO:0003676">
    <property type="term" value="F:nucleic acid binding"/>
    <property type="evidence" value="ECO:0007669"/>
    <property type="project" value="InterPro"/>
</dbReference>
<feature type="domain" description="CBS" evidence="5">
    <location>
        <begin position="44"/>
        <end position="102"/>
    </location>
</feature>
<dbReference type="InterPro" id="IPR046342">
    <property type="entry name" value="CBS_dom_sf"/>
</dbReference>
<evidence type="ECO:0000256" key="1">
    <source>
        <dbReference type="ARBA" id="ARBA00022722"/>
    </source>
</evidence>
<sequence>MIFKRNPEYAELFASQAQVRLKSALDVVWSNKEKGLFIKKVSEVASGVIAIVDASMSIKDVAHEMRIVKRSSTAVVCDNGKLVGLMTDRDMTKRVIAEGHDNSAPISEVMTPNPLTISPNDLVLHAASLMMQHNVRGLPVVSDGKVVGLLTTSHLVQNHRMQAIFLIEKIKYATSIRTMANFTIERQAIFEALVEGNVAPETIGRVMSMIMDAYNRRIIQIAIDKLGEPPCQFSWIVAGSHARNEVHMLSDQDNALRNLLSDPAPRMEALATEVEYLVLDFETTGLDANTNSILSLGWVEVVNFTVNVASAKQLFIESPNEVKAETAVINHIMPEMLQDGISLDSAMTQLFQAAKNKILIAHGSMIEAAFVDEYLTQKYGVSDLPVMWLDTLAIEKSMALAVNKDAEFDVRLSETRKRYGLPEYNGHEALIDAIATAELFLAQSTRLFDKQYPCIGKLYRLLNYALETVRDTQTAT</sequence>
<dbReference type="EC" id="2.7.7.7" evidence="6"/>
<protein>
    <submittedName>
        <fullName evidence="6">DNA polymerase III PolC-type</fullName>
        <ecNumber evidence="6">2.7.7.7</ecNumber>
    </submittedName>
</protein>
<dbReference type="Pfam" id="PF00929">
    <property type="entry name" value="RNase_T"/>
    <property type="match status" value="1"/>
</dbReference>
<accession>A0A240ELQ8</accession>
<dbReference type="EMBL" id="OANU01000064">
    <property type="protein sequence ID" value="SNX49632.1"/>
    <property type="molecule type" value="Genomic_DNA"/>
</dbReference>
<dbReference type="Gene3D" id="3.10.580.10">
    <property type="entry name" value="CBS-domain"/>
    <property type="match status" value="1"/>
</dbReference>
<dbReference type="InterPro" id="IPR000644">
    <property type="entry name" value="CBS_dom"/>
</dbReference>
<dbReference type="AlphaFoldDB" id="A0A240ELQ8"/>